<accession>A0A4Z0NRK7</accession>
<dbReference type="OrthoDB" id="7998849at2"/>
<dbReference type="RefSeq" id="WP_135414737.1">
    <property type="nucleotide sequence ID" value="NZ_SRLB01000007.1"/>
</dbReference>
<reference evidence="1 2" key="1">
    <citation type="submission" date="2019-04" db="EMBL/GenBank/DDBJ databases">
        <authorList>
            <person name="Feng G."/>
            <person name="Zhu H."/>
        </authorList>
    </citation>
    <scope>NUCLEOTIDE SEQUENCE [LARGE SCALE GENOMIC DNA]</scope>
    <source>
        <strain evidence="1 2">6HR-1</strain>
    </source>
</reference>
<dbReference type="Proteomes" id="UP000297535">
    <property type="component" value="Unassembled WGS sequence"/>
</dbReference>
<gene>
    <name evidence="1" type="ORF">EU555_11260</name>
</gene>
<name>A0A4Z0NRK7_9HYPH</name>
<sequence>MNRPLVIDHRSAVDLRRRELQALRQRALDAWYGGAKPASPHGRRVYTHDRPAYLTEDHAPLLPLPAPAAGQAALRTILRGLRGDGEYAALGAWDDEQGGPARRALVAAGTLLAGEPDDDARERADFLLRYAMSHVVSNLDARRERLLARPAPAPWSWEAAARVWG</sequence>
<evidence type="ECO:0000313" key="1">
    <source>
        <dbReference type="EMBL" id="TGD99743.1"/>
    </source>
</evidence>
<protein>
    <submittedName>
        <fullName evidence="1">Uncharacterized protein</fullName>
    </submittedName>
</protein>
<keyword evidence="2" id="KW-1185">Reference proteome</keyword>
<organism evidence="1 2">
    <name type="scientific">Methylobacterium nonmethylotrophicum</name>
    <dbReference type="NCBI Taxonomy" id="1141884"/>
    <lineage>
        <taxon>Bacteria</taxon>
        <taxon>Pseudomonadati</taxon>
        <taxon>Pseudomonadota</taxon>
        <taxon>Alphaproteobacteria</taxon>
        <taxon>Hyphomicrobiales</taxon>
        <taxon>Methylobacteriaceae</taxon>
        <taxon>Methylobacterium</taxon>
    </lineage>
</organism>
<comment type="caution">
    <text evidence="1">The sequence shown here is derived from an EMBL/GenBank/DDBJ whole genome shotgun (WGS) entry which is preliminary data.</text>
</comment>
<dbReference type="AlphaFoldDB" id="A0A4Z0NRK7"/>
<evidence type="ECO:0000313" key="2">
    <source>
        <dbReference type="Proteomes" id="UP000297535"/>
    </source>
</evidence>
<dbReference type="EMBL" id="SRLB01000007">
    <property type="protein sequence ID" value="TGD99743.1"/>
    <property type="molecule type" value="Genomic_DNA"/>
</dbReference>
<proteinExistence type="predicted"/>